<dbReference type="PANTHER" id="PTHR43176:SF3">
    <property type="entry name" value="3-HYDROXYISOBUTYRYL-COA HYDROLASE, MITOCHONDRIAL"/>
    <property type="match status" value="1"/>
</dbReference>
<dbReference type="Gene3D" id="3.90.226.10">
    <property type="entry name" value="2-enoyl-CoA Hydratase, Chain A, domain 1"/>
    <property type="match status" value="1"/>
</dbReference>
<comment type="similarity">
    <text evidence="2">Belongs to the enoyl-CoA hydratase/isomerase family.</text>
</comment>
<accession>A0ABR3HNC1</accession>
<evidence type="ECO:0000256" key="4">
    <source>
        <dbReference type="ARBA" id="ARBA00016714"/>
    </source>
</evidence>
<dbReference type="Pfam" id="PF16113">
    <property type="entry name" value="ECH_2"/>
    <property type="match status" value="1"/>
</dbReference>
<evidence type="ECO:0000256" key="3">
    <source>
        <dbReference type="ARBA" id="ARBA00011915"/>
    </source>
</evidence>
<sequence>MIIVSFIPFKSNRFAAELDYLTDLTVLITFFKCITGYNMTSQETNEVLFTTSDNAGIIILNRPKALNALSIPILVNLLPKLLEWETKKKLVIIKGAGKSFCAGGDIKQVARTGAYVEFTSVEYNINNLIGHYGIPYIAFIDGITMGGGLGVSVHGKYRVATERTIIAMPETKIGLIPDVGGTYFLPRLPFHLGVYLALTSHTLTGQDVQITGIATHFVSSDRLPELEKALCLCTNDSDVKATLDKFHETTSELSIAPHIKDIDFCFSAASIDEIIFRLTSINNKWSTDTIKAINQMCPTSIKVALAALQRGAQQNLAQCLQMEYRLIQRLAASYNFKEGVRALLIDRDNKPQWSPRSLVEVSENYVETYFQRLPENEELKFLNSKL</sequence>
<comment type="caution">
    <text evidence="9">The sequence shown here is derived from an EMBL/GenBank/DDBJ whole genome shotgun (WGS) entry which is preliminary data.</text>
</comment>
<evidence type="ECO:0000256" key="1">
    <source>
        <dbReference type="ARBA" id="ARBA00001709"/>
    </source>
</evidence>
<evidence type="ECO:0000313" key="10">
    <source>
        <dbReference type="Proteomes" id="UP001549920"/>
    </source>
</evidence>
<dbReference type="EMBL" id="JBEUOH010000016">
    <property type="protein sequence ID" value="KAL0871908.1"/>
    <property type="molecule type" value="Genomic_DNA"/>
</dbReference>
<comment type="function">
    <text evidence="6">Hydrolyzes 3-hydroxyisobutyryl-CoA (HIBYL-CoA), a saline catabolite. Has high activity toward isobutyryl-CoA. Could be an isobutyryl-CoA dehydrogenase that functions in valine catabolism. Also hydrolyzes 3-hydroxypropanoyl-CoA.</text>
</comment>
<keyword evidence="5" id="KW-0378">Hydrolase</keyword>
<evidence type="ECO:0000259" key="8">
    <source>
        <dbReference type="Pfam" id="PF16113"/>
    </source>
</evidence>
<dbReference type="PANTHER" id="PTHR43176">
    <property type="entry name" value="3-HYDROXYISOBUTYRYL-COA HYDROLASE-RELATED"/>
    <property type="match status" value="1"/>
</dbReference>
<reference evidence="9 10" key="1">
    <citation type="submission" date="2024-06" db="EMBL/GenBank/DDBJ databases">
        <title>A chromosome-level genome assembly of beet webworm, Loxostege sticticalis.</title>
        <authorList>
            <person name="Zhang Y."/>
        </authorList>
    </citation>
    <scope>NUCLEOTIDE SEQUENCE [LARGE SCALE GENOMIC DNA]</scope>
    <source>
        <strain evidence="9">AQ026</strain>
        <tissue evidence="9">Whole body</tissue>
    </source>
</reference>
<evidence type="ECO:0000256" key="2">
    <source>
        <dbReference type="ARBA" id="ARBA00005254"/>
    </source>
</evidence>
<dbReference type="InterPro" id="IPR032259">
    <property type="entry name" value="HIBYL-CoA-H"/>
</dbReference>
<gene>
    <name evidence="9" type="ORF">ABMA27_004363</name>
</gene>
<evidence type="ECO:0000256" key="5">
    <source>
        <dbReference type="ARBA" id="ARBA00022801"/>
    </source>
</evidence>
<dbReference type="InterPro" id="IPR045004">
    <property type="entry name" value="ECH_dom"/>
</dbReference>
<evidence type="ECO:0000256" key="7">
    <source>
        <dbReference type="ARBA" id="ARBA00031181"/>
    </source>
</evidence>
<dbReference type="NCBIfam" id="NF004127">
    <property type="entry name" value="PRK05617.1"/>
    <property type="match status" value="1"/>
</dbReference>
<evidence type="ECO:0000313" key="9">
    <source>
        <dbReference type="EMBL" id="KAL0871908.1"/>
    </source>
</evidence>
<dbReference type="InterPro" id="IPR029045">
    <property type="entry name" value="ClpP/crotonase-like_dom_sf"/>
</dbReference>
<dbReference type="SUPFAM" id="SSF52096">
    <property type="entry name" value="ClpP/crotonase"/>
    <property type="match status" value="1"/>
</dbReference>
<feature type="domain" description="Enoyl-CoA hydratase/isomerase" evidence="8">
    <location>
        <begin position="56"/>
        <end position="370"/>
    </location>
</feature>
<protein>
    <recommendedName>
        <fullName evidence="4">3-hydroxyisobutyryl-CoA hydrolase, mitochondrial</fullName>
        <ecNumber evidence="3">3.1.2.4</ecNumber>
    </recommendedName>
    <alternativeName>
        <fullName evidence="7">3-hydroxyisobutyryl-coenzyme A hydrolase</fullName>
    </alternativeName>
</protein>
<evidence type="ECO:0000256" key="6">
    <source>
        <dbReference type="ARBA" id="ARBA00024871"/>
    </source>
</evidence>
<dbReference type="EC" id="3.1.2.4" evidence="3"/>
<name>A0ABR3HNC1_LOXSC</name>
<organism evidence="9 10">
    <name type="scientific">Loxostege sticticalis</name>
    <name type="common">Beet webworm moth</name>
    <dbReference type="NCBI Taxonomy" id="481309"/>
    <lineage>
        <taxon>Eukaryota</taxon>
        <taxon>Metazoa</taxon>
        <taxon>Ecdysozoa</taxon>
        <taxon>Arthropoda</taxon>
        <taxon>Hexapoda</taxon>
        <taxon>Insecta</taxon>
        <taxon>Pterygota</taxon>
        <taxon>Neoptera</taxon>
        <taxon>Endopterygota</taxon>
        <taxon>Lepidoptera</taxon>
        <taxon>Glossata</taxon>
        <taxon>Ditrysia</taxon>
        <taxon>Pyraloidea</taxon>
        <taxon>Crambidae</taxon>
        <taxon>Pyraustinae</taxon>
        <taxon>Loxostege</taxon>
    </lineage>
</organism>
<comment type="catalytic activity">
    <reaction evidence="1">
        <text>3-hydroxy-2-methylpropanoyl-CoA + H2O = 3-hydroxy-2-methylpropanoate + CoA + H(+)</text>
        <dbReference type="Rhea" id="RHEA:20888"/>
        <dbReference type="ChEBI" id="CHEBI:11805"/>
        <dbReference type="ChEBI" id="CHEBI:15377"/>
        <dbReference type="ChEBI" id="CHEBI:15378"/>
        <dbReference type="ChEBI" id="CHEBI:57287"/>
        <dbReference type="ChEBI" id="CHEBI:57340"/>
        <dbReference type="EC" id="3.1.2.4"/>
    </reaction>
</comment>
<keyword evidence="10" id="KW-1185">Reference proteome</keyword>
<proteinExistence type="inferred from homology"/>
<dbReference type="CDD" id="cd06558">
    <property type="entry name" value="crotonase-like"/>
    <property type="match status" value="1"/>
</dbReference>
<dbReference type="Proteomes" id="UP001549920">
    <property type="component" value="Unassembled WGS sequence"/>
</dbReference>